<dbReference type="EMBL" id="CP035704">
    <property type="protein sequence ID" value="QBB69078.1"/>
    <property type="molecule type" value="Genomic_DNA"/>
</dbReference>
<dbReference type="Proteomes" id="UP000291562">
    <property type="component" value="Chromosome"/>
</dbReference>
<organism evidence="2 3">
    <name type="scientific">Pseudolysobacter antarcticus</name>
    <dbReference type="NCBI Taxonomy" id="2511995"/>
    <lineage>
        <taxon>Bacteria</taxon>
        <taxon>Pseudomonadati</taxon>
        <taxon>Pseudomonadota</taxon>
        <taxon>Gammaproteobacteria</taxon>
        <taxon>Lysobacterales</taxon>
        <taxon>Rhodanobacteraceae</taxon>
        <taxon>Pseudolysobacter</taxon>
    </lineage>
</organism>
<dbReference type="SUPFAM" id="SSF54637">
    <property type="entry name" value="Thioesterase/thiol ester dehydrase-isomerase"/>
    <property type="match status" value="1"/>
</dbReference>
<dbReference type="InterPro" id="IPR029069">
    <property type="entry name" value="HotDog_dom_sf"/>
</dbReference>
<feature type="domain" description="Thioesterase putative" evidence="1">
    <location>
        <begin position="25"/>
        <end position="167"/>
    </location>
</feature>
<keyword evidence="3" id="KW-1185">Reference proteome</keyword>
<evidence type="ECO:0000313" key="2">
    <source>
        <dbReference type="EMBL" id="QBB69078.1"/>
    </source>
</evidence>
<dbReference type="NCBIfam" id="TIGR02447">
    <property type="entry name" value="yiiD_Cterm"/>
    <property type="match status" value="1"/>
</dbReference>
<dbReference type="Gene3D" id="3.10.129.10">
    <property type="entry name" value="Hotdog Thioesterase"/>
    <property type="match status" value="1"/>
</dbReference>
<protein>
    <submittedName>
        <fullName evidence="2">Thioesterase</fullName>
    </submittedName>
</protein>
<reference evidence="2 3" key="1">
    <citation type="submission" date="2019-01" db="EMBL/GenBank/DDBJ databases">
        <title>Pseudolysobacter antarctica gen. nov., sp. nov., isolated from Fildes Peninsula, Antarctica.</title>
        <authorList>
            <person name="Wei Z."/>
            <person name="Peng F."/>
        </authorList>
    </citation>
    <scope>NUCLEOTIDE SEQUENCE [LARGE SCALE GENOMIC DNA]</scope>
    <source>
        <strain evidence="2 3">AQ6-296</strain>
    </source>
</reference>
<gene>
    <name evidence="2" type="ORF">ELE36_01040</name>
</gene>
<dbReference type="AlphaFoldDB" id="A0A411HF19"/>
<name>A0A411HF19_9GAMM</name>
<dbReference type="RefSeq" id="WP_129831333.1">
    <property type="nucleotide sequence ID" value="NZ_CP035704.1"/>
</dbReference>
<dbReference type="InterPro" id="IPR012660">
    <property type="entry name" value="YiiD_C"/>
</dbReference>
<dbReference type="KEGG" id="xbc:ELE36_01040"/>
<accession>A0A411HF19</accession>
<evidence type="ECO:0000313" key="3">
    <source>
        <dbReference type="Proteomes" id="UP000291562"/>
    </source>
</evidence>
<proteinExistence type="predicted"/>
<dbReference type="OrthoDB" id="572024at2"/>
<evidence type="ECO:0000259" key="1">
    <source>
        <dbReference type="Pfam" id="PF09500"/>
    </source>
</evidence>
<sequence length="174" mass="19174">MIEFANRPAVAAKSVTAAQTVALCTAWQHELLHSIPLVRAMQVRLQAFDGITCTLSAPLAPNVNDKGCAFGGSLSSVLTLSGWGLIALRLGEEGMDYDVYVQDSTARYLMPVWQDFSAQAMLADGEDWDIFVQTLHNRGRARLRTHSRIRLDDGRDAATLEARFVAMRRDPKPA</sequence>
<dbReference type="Pfam" id="PF09500">
    <property type="entry name" value="YiiD_C"/>
    <property type="match status" value="1"/>
</dbReference>